<gene>
    <name evidence="5" type="ORF">BJY22_008145</name>
</gene>
<evidence type="ECO:0000256" key="2">
    <source>
        <dbReference type="ARBA" id="ARBA00023002"/>
    </source>
</evidence>
<evidence type="ECO:0000259" key="4">
    <source>
        <dbReference type="Pfam" id="PF22725"/>
    </source>
</evidence>
<keyword evidence="6" id="KW-1185">Reference proteome</keyword>
<protein>
    <submittedName>
        <fullName evidence="5">Putative dehydrogenase</fullName>
    </submittedName>
</protein>
<evidence type="ECO:0000259" key="3">
    <source>
        <dbReference type="Pfam" id="PF01408"/>
    </source>
</evidence>
<dbReference type="SUPFAM" id="SSF51735">
    <property type="entry name" value="NAD(P)-binding Rossmann-fold domains"/>
    <property type="match status" value="1"/>
</dbReference>
<dbReference type="Pfam" id="PF01408">
    <property type="entry name" value="GFO_IDH_MocA"/>
    <property type="match status" value="1"/>
</dbReference>
<organism evidence="5 6">
    <name type="scientific">Kribbella shirazensis</name>
    <dbReference type="NCBI Taxonomy" id="1105143"/>
    <lineage>
        <taxon>Bacteria</taxon>
        <taxon>Bacillati</taxon>
        <taxon>Actinomycetota</taxon>
        <taxon>Actinomycetes</taxon>
        <taxon>Propionibacteriales</taxon>
        <taxon>Kribbellaceae</taxon>
        <taxon>Kribbella</taxon>
    </lineage>
</organism>
<comment type="caution">
    <text evidence="5">The sequence shown here is derived from an EMBL/GenBank/DDBJ whole genome shotgun (WGS) entry which is preliminary data.</text>
</comment>
<feature type="domain" description="Gfo/Idh/MocA-like oxidoreductase N-terminal" evidence="3">
    <location>
        <begin position="6"/>
        <end position="122"/>
    </location>
</feature>
<evidence type="ECO:0000256" key="1">
    <source>
        <dbReference type="ARBA" id="ARBA00010928"/>
    </source>
</evidence>
<dbReference type="GO" id="GO:0016491">
    <property type="term" value="F:oxidoreductase activity"/>
    <property type="evidence" value="ECO:0007669"/>
    <property type="project" value="UniProtKB-KW"/>
</dbReference>
<comment type="similarity">
    <text evidence="1">Belongs to the Gfo/Idh/MocA family.</text>
</comment>
<dbReference type="AlphaFoldDB" id="A0A7X5VJL4"/>
<sequence length="333" mass="35934">MGIDRVRWGIVATGNISTQFTHDLGLLADDAVATAVASRSQQSADRFAATFGIPHAYDDYRRLIDSGEVDVIYIGTPHPQHYAVARAALQAGIAVLCEKPVTLTAKQARDLIAVAREHDTLFAEAMWMRTNPVIQALFEDLHSGVIGEPQQVVADFAFHKLSLPVRLLDPALGGGSLMDGGIYPMTFAHMALGRPAEVKAVGSLNDDGVDLNVAMAWRHDSGAVAALTCGLRSQNPWVASISGPDGNLQVPHRFHHPEYYLRTTASGAERIDVPTHGRGYHYEAAAVMRALRQGLIEVPALPHAGTLEILELLDETRSQIGVHYPGDDDDLSG</sequence>
<dbReference type="InterPro" id="IPR055170">
    <property type="entry name" value="GFO_IDH_MocA-like_dom"/>
</dbReference>
<dbReference type="RefSeq" id="WP_167217562.1">
    <property type="nucleotide sequence ID" value="NZ_JAASRO010000001.1"/>
</dbReference>
<dbReference type="Gene3D" id="3.30.360.10">
    <property type="entry name" value="Dihydrodipicolinate Reductase, domain 2"/>
    <property type="match status" value="1"/>
</dbReference>
<dbReference type="InterPro" id="IPR050984">
    <property type="entry name" value="Gfo/Idh/MocA_domain"/>
</dbReference>
<dbReference type="EMBL" id="JAASRO010000001">
    <property type="protein sequence ID" value="NIK62428.1"/>
    <property type="molecule type" value="Genomic_DNA"/>
</dbReference>
<evidence type="ECO:0000313" key="6">
    <source>
        <dbReference type="Proteomes" id="UP000555407"/>
    </source>
</evidence>
<feature type="domain" description="GFO/IDH/MocA-like oxidoreductase" evidence="4">
    <location>
        <begin position="139"/>
        <end position="247"/>
    </location>
</feature>
<keyword evidence="2" id="KW-0560">Oxidoreductase</keyword>
<dbReference type="Pfam" id="PF22725">
    <property type="entry name" value="GFO_IDH_MocA_C3"/>
    <property type="match status" value="1"/>
</dbReference>
<name>A0A7X5VJL4_9ACTN</name>
<dbReference type="SUPFAM" id="SSF55347">
    <property type="entry name" value="Glyceraldehyde-3-phosphate dehydrogenase-like, C-terminal domain"/>
    <property type="match status" value="1"/>
</dbReference>
<dbReference type="InterPro" id="IPR000683">
    <property type="entry name" value="Gfo/Idh/MocA-like_OxRdtase_N"/>
</dbReference>
<dbReference type="GO" id="GO:0000166">
    <property type="term" value="F:nucleotide binding"/>
    <property type="evidence" value="ECO:0007669"/>
    <property type="project" value="InterPro"/>
</dbReference>
<dbReference type="Gene3D" id="3.40.50.720">
    <property type="entry name" value="NAD(P)-binding Rossmann-like Domain"/>
    <property type="match status" value="1"/>
</dbReference>
<dbReference type="InterPro" id="IPR036291">
    <property type="entry name" value="NAD(P)-bd_dom_sf"/>
</dbReference>
<accession>A0A7X5VJL4</accession>
<proteinExistence type="inferred from homology"/>
<dbReference type="PANTHER" id="PTHR22604:SF105">
    <property type="entry name" value="TRANS-1,2-DIHYDROBENZENE-1,2-DIOL DEHYDROGENASE"/>
    <property type="match status" value="1"/>
</dbReference>
<reference evidence="5 6" key="1">
    <citation type="submission" date="2020-03" db="EMBL/GenBank/DDBJ databases">
        <title>Sequencing the genomes of 1000 actinobacteria strains.</title>
        <authorList>
            <person name="Klenk H.-P."/>
        </authorList>
    </citation>
    <scope>NUCLEOTIDE SEQUENCE [LARGE SCALE GENOMIC DNA]</scope>
    <source>
        <strain evidence="5 6">DSM 45490</strain>
    </source>
</reference>
<evidence type="ECO:0000313" key="5">
    <source>
        <dbReference type="EMBL" id="NIK62428.1"/>
    </source>
</evidence>
<dbReference type="Proteomes" id="UP000555407">
    <property type="component" value="Unassembled WGS sequence"/>
</dbReference>
<dbReference type="PANTHER" id="PTHR22604">
    <property type="entry name" value="OXIDOREDUCTASES"/>
    <property type="match status" value="1"/>
</dbReference>